<evidence type="ECO:0000313" key="2">
    <source>
        <dbReference type="EMBL" id="KAK5090678.1"/>
    </source>
</evidence>
<feature type="compositionally biased region" description="Basic and acidic residues" evidence="1">
    <location>
        <begin position="1"/>
        <end position="15"/>
    </location>
</feature>
<feature type="region of interest" description="Disordered" evidence="1">
    <location>
        <begin position="1"/>
        <end position="219"/>
    </location>
</feature>
<sequence length="370" mass="40592">MWTHINDKKDKKRPAPPEFDLDDHGDGPVSNVDATRSKKRKLASLSNSGKETAGTGETVMSPTTSATNTIDKESPESSKNDSQAPETTRTVTREDVLAAAFKLASKGSPPPDVSDEESDEESEEDHYMLGPPSTRPKKRARSAKGKSKAQGSTLAATKKSGQDLNKQLSTSPTKTRSHAPSSTRSLSTTASTTITPSLTQNDTGSSSITLPPSLIGRRMTTLTYPPSSKQKLFPNHPPPDAPFPADFTLTELCQYYPNHLIAENLHHFIQYQWSASDIMSLLPSQDNVAEEDRISQVAINSRLKKMKAKLKKEGRLDRLLEDDEKEHDEGTMGEVEEQDVDEDEDEEQEETLAVAENEEGDNGDGKDEIE</sequence>
<feature type="compositionally biased region" description="Acidic residues" evidence="1">
    <location>
        <begin position="113"/>
        <end position="124"/>
    </location>
</feature>
<evidence type="ECO:0000313" key="3">
    <source>
        <dbReference type="Proteomes" id="UP001309876"/>
    </source>
</evidence>
<accession>A0AAN7YJQ4</accession>
<dbReference type="Proteomes" id="UP001309876">
    <property type="component" value="Unassembled WGS sequence"/>
</dbReference>
<dbReference type="EMBL" id="JAVRRJ010000001">
    <property type="protein sequence ID" value="KAK5090678.1"/>
    <property type="molecule type" value="Genomic_DNA"/>
</dbReference>
<reference evidence="2 3" key="1">
    <citation type="submission" date="2023-08" db="EMBL/GenBank/DDBJ databases">
        <title>Black Yeasts Isolated from many extreme environments.</title>
        <authorList>
            <person name="Coleine C."/>
            <person name="Stajich J.E."/>
            <person name="Selbmann L."/>
        </authorList>
    </citation>
    <scope>NUCLEOTIDE SEQUENCE [LARGE SCALE GENOMIC DNA]</scope>
    <source>
        <strain evidence="2 3">CCFEE 5910</strain>
    </source>
</reference>
<feature type="compositionally biased region" description="Polar residues" evidence="1">
    <location>
        <begin position="162"/>
        <end position="174"/>
    </location>
</feature>
<feature type="compositionally biased region" description="Low complexity" evidence="1">
    <location>
        <begin position="179"/>
        <end position="199"/>
    </location>
</feature>
<protein>
    <submittedName>
        <fullName evidence="2">Uncharacterized protein</fullName>
    </submittedName>
</protein>
<dbReference type="AlphaFoldDB" id="A0AAN7YJQ4"/>
<evidence type="ECO:0000256" key="1">
    <source>
        <dbReference type="SAM" id="MobiDB-lite"/>
    </source>
</evidence>
<feature type="compositionally biased region" description="Polar residues" evidence="1">
    <location>
        <begin position="200"/>
        <end position="210"/>
    </location>
</feature>
<name>A0AAN7YJQ4_9EURO</name>
<feature type="compositionally biased region" description="Polar residues" evidence="1">
    <location>
        <begin position="58"/>
        <end position="69"/>
    </location>
</feature>
<comment type="caution">
    <text evidence="2">The sequence shown here is derived from an EMBL/GenBank/DDBJ whole genome shotgun (WGS) entry which is preliminary data.</text>
</comment>
<feature type="compositionally biased region" description="Acidic residues" evidence="1">
    <location>
        <begin position="334"/>
        <end position="362"/>
    </location>
</feature>
<gene>
    <name evidence="2" type="ORF">LTR05_000853</name>
</gene>
<keyword evidence="3" id="KW-1185">Reference proteome</keyword>
<proteinExistence type="predicted"/>
<feature type="compositionally biased region" description="Polar residues" evidence="1">
    <location>
        <begin position="80"/>
        <end position="90"/>
    </location>
</feature>
<organism evidence="2 3">
    <name type="scientific">Lithohypha guttulata</name>
    <dbReference type="NCBI Taxonomy" id="1690604"/>
    <lineage>
        <taxon>Eukaryota</taxon>
        <taxon>Fungi</taxon>
        <taxon>Dikarya</taxon>
        <taxon>Ascomycota</taxon>
        <taxon>Pezizomycotina</taxon>
        <taxon>Eurotiomycetes</taxon>
        <taxon>Chaetothyriomycetidae</taxon>
        <taxon>Chaetothyriales</taxon>
        <taxon>Trichomeriaceae</taxon>
        <taxon>Lithohypha</taxon>
    </lineage>
</organism>
<feature type="region of interest" description="Disordered" evidence="1">
    <location>
        <begin position="316"/>
        <end position="370"/>
    </location>
</feature>
<feature type="compositionally biased region" description="Basic residues" evidence="1">
    <location>
        <begin position="135"/>
        <end position="147"/>
    </location>
</feature>
<feature type="compositionally biased region" description="Basic and acidic residues" evidence="1">
    <location>
        <begin position="70"/>
        <end position="79"/>
    </location>
</feature>